<keyword evidence="1 5" id="KW-0436">Ligase</keyword>
<dbReference type="InterPro" id="IPR000873">
    <property type="entry name" value="AMP-dep_synth/lig_dom"/>
</dbReference>
<keyword evidence="2" id="KW-0276">Fatty acid metabolism</keyword>
<dbReference type="Proteomes" id="UP000765160">
    <property type="component" value="Unassembled WGS sequence"/>
</dbReference>
<organism evidence="5 6">
    <name type="scientific">Falsiroseomonas frigidaquae</name>
    <dbReference type="NCBI Taxonomy" id="487318"/>
    <lineage>
        <taxon>Bacteria</taxon>
        <taxon>Pseudomonadati</taxon>
        <taxon>Pseudomonadota</taxon>
        <taxon>Alphaproteobacteria</taxon>
        <taxon>Acetobacterales</taxon>
        <taxon>Roseomonadaceae</taxon>
        <taxon>Falsiroseomonas</taxon>
    </lineage>
</organism>
<evidence type="ECO:0000259" key="4">
    <source>
        <dbReference type="Pfam" id="PF00501"/>
    </source>
</evidence>
<dbReference type="EMBL" id="JAAVTX010000004">
    <property type="protein sequence ID" value="NKE45734.1"/>
    <property type="molecule type" value="Genomic_DNA"/>
</dbReference>
<dbReference type="PANTHER" id="PTHR43272">
    <property type="entry name" value="LONG-CHAIN-FATTY-ACID--COA LIGASE"/>
    <property type="match status" value="1"/>
</dbReference>
<dbReference type="PANTHER" id="PTHR43272:SF32">
    <property type="entry name" value="AMP-DEPENDENT SYNTHETASE_LIGASE DOMAIN-CONTAINING PROTEIN"/>
    <property type="match status" value="1"/>
</dbReference>
<name>A0ABX1F090_9PROT</name>
<comment type="caution">
    <text evidence="5">The sequence shown here is derived from an EMBL/GenBank/DDBJ whole genome shotgun (WGS) entry which is preliminary data.</text>
</comment>
<dbReference type="GO" id="GO:0016874">
    <property type="term" value="F:ligase activity"/>
    <property type="evidence" value="ECO:0007669"/>
    <property type="project" value="UniProtKB-KW"/>
</dbReference>
<keyword evidence="3" id="KW-0443">Lipid metabolism</keyword>
<dbReference type="Pfam" id="PF23562">
    <property type="entry name" value="AMP-binding_C_3"/>
    <property type="match status" value="1"/>
</dbReference>
<sequence>MRAPTLDTLPKLLAANAREHGAEVALREKQFGIWRSFTWSEYHDRTGAMALGLRVLGIGAGDVVGLIGDNRPDWVMGEIAAHAVGARSLGLYRDALDEEVAYLLAHAGAKLVFAEDEEQVDKLLNIFGDVPTLQHVIYADPRGMRKHDDPRLMSLEALLASGRALEAEQPGLFEALVAATDGENIAVLCTTSGTTARPKLAMLTAGALIRHCRAYLKADPKGPQDEYVSVLPLPWIMEQIYVLGWGLIARMKVNFVEEPETMMADFREIGPTFVLFAPRVWEQLAAEVRARVMDASALKRRMFDVGVKIADGKRSAMADLLLFRALRDRLGFSNLTSAATGGAALGPETFRFFQAMGVPMRQLYGQTELLGAYTLHRAGEVDFETVGVGFDETIEIRIDAPDANGVGEIVTRHPNMFSGYLGTEAPADMRDGWLHTGDAGYFDKAGQLVVIDRIKDIAETHGGDRFSPQYIENKLKFSPFVAEAVVLGAGRSHLAAMICIRFPIVSKWAERNRIAFTTYSDLAARDQVLELLRDEVSKVNAKLPPAQRLREFVLLYKELDADDGELTRTRKVRRGVIAEKYGDIINAIYGGADNIPVDTTIAFQDGTTQRIRTTLAVIRTEPALAAA</sequence>
<evidence type="ECO:0000256" key="1">
    <source>
        <dbReference type="ARBA" id="ARBA00022598"/>
    </source>
</evidence>
<dbReference type="Gene3D" id="3.40.50.12780">
    <property type="entry name" value="N-terminal domain of ligase-like"/>
    <property type="match status" value="1"/>
</dbReference>
<dbReference type="SUPFAM" id="SSF56801">
    <property type="entry name" value="Acetyl-CoA synthetase-like"/>
    <property type="match status" value="1"/>
</dbReference>
<protein>
    <submittedName>
        <fullName evidence="5">Long-chain fatty acid--CoA ligase</fullName>
    </submittedName>
</protein>
<proteinExistence type="predicted"/>
<evidence type="ECO:0000256" key="3">
    <source>
        <dbReference type="ARBA" id="ARBA00023098"/>
    </source>
</evidence>
<dbReference type="Pfam" id="PF00501">
    <property type="entry name" value="AMP-binding"/>
    <property type="match status" value="1"/>
</dbReference>
<keyword evidence="6" id="KW-1185">Reference proteome</keyword>
<feature type="domain" description="AMP-dependent synthetase/ligase" evidence="4">
    <location>
        <begin position="14"/>
        <end position="421"/>
    </location>
</feature>
<evidence type="ECO:0000313" key="6">
    <source>
        <dbReference type="Proteomes" id="UP000765160"/>
    </source>
</evidence>
<accession>A0ABX1F090</accession>
<dbReference type="RefSeq" id="WP_168050278.1">
    <property type="nucleotide sequence ID" value="NZ_JAATJR010000004.1"/>
</dbReference>
<gene>
    <name evidence="5" type="ORF">HB662_13165</name>
</gene>
<evidence type="ECO:0000313" key="5">
    <source>
        <dbReference type="EMBL" id="NKE45734.1"/>
    </source>
</evidence>
<reference evidence="5 6" key="1">
    <citation type="submission" date="2020-03" db="EMBL/GenBank/DDBJ databases">
        <title>Roseomonas selenitidurans sp. nov. isolated from soil.</title>
        <authorList>
            <person name="Liu H."/>
        </authorList>
    </citation>
    <scope>NUCLEOTIDE SEQUENCE [LARGE SCALE GENOMIC DNA]</scope>
    <source>
        <strain evidence="5 6">JCM 15073</strain>
    </source>
</reference>
<evidence type="ECO:0000256" key="2">
    <source>
        <dbReference type="ARBA" id="ARBA00022832"/>
    </source>
</evidence>
<dbReference type="InterPro" id="IPR042099">
    <property type="entry name" value="ANL_N_sf"/>
</dbReference>